<accession>A0A386HQC2</accession>
<keyword evidence="5" id="KW-1185">Reference proteome</keyword>
<dbReference type="SUPFAM" id="SSF53850">
    <property type="entry name" value="Periplasmic binding protein-like II"/>
    <property type="match status" value="1"/>
</dbReference>
<evidence type="ECO:0000313" key="5">
    <source>
        <dbReference type="Proteomes" id="UP000266118"/>
    </source>
</evidence>
<dbReference type="RefSeq" id="WP_119986984.1">
    <property type="nucleotide sequence ID" value="NZ_CP032489.1"/>
</dbReference>
<evidence type="ECO:0000256" key="1">
    <source>
        <dbReference type="ARBA" id="ARBA00008520"/>
    </source>
</evidence>
<dbReference type="Gene3D" id="3.40.190.10">
    <property type="entry name" value="Periplasmic binding protein-like II"/>
    <property type="match status" value="1"/>
</dbReference>
<dbReference type="InterPro" id="IPR006059">
    <property type="entry name" value="SBP"/>
</dbReference>
<protein>
    <submittedName>
        <fullName evidence="4">Extracellular solute-binding protein</fullName>
    </submittedName>
</protein>
<dbReference type="GO" id="GO:1901982">
    <property type="term" value="F:maltose binding"/>
    <property type="evidence" value="ECO:0007669"/>
    <property type="project" value="TreeGrafter"/>
</dbReference>
<dbReference type="Proteomes" id="UP000266118">
    <property type="component" value="Chromosome"/>
</dbReference>
<sequence length="380" mass="43271">MSSKKHLTGITWDHSRGYSPMVATSQRFNEITETNITWEKRTLQDFADKPINKLVEIFDLLIIDHPWIGFAAEKKLFVPLDQYLPNEYLNDLERNTVGQSYSSYQHNNHLWALPIDAATPVASYRKDLLSMHNEELPKDFSELLVLAQKGLVIFPIIAIDTLMNFFMLCATLGENPFSNENEVISTAIGTEALHLLKELANTVDKRCFEWNPIKVYEVLSNTDEFAYCPFAYGYSNYAKEGFAKNKLAFADLIQLKAEKLKSTIGGTGIAISTNCSNMDAAMQFVQYVASPTIQQHLYFDSGGQPAHLASWQNKYCNKVTDNFFSATLPALERAYLRPRYNGFIYFQDRAGDIIRDYLMKGGNTNTVLEKLNNLYHKSKL</sequence>
<organism evidence="4 5">
    <name type="scientific">Arachidicoccus soli</name>
    <dbReference type="NCBI Taxonomy" id="2341117"/>
    <lineage>
        <taxon>Bacteria</taxon>
        <taxon>Pseudomonadati</taxon>
        <taxon>Bacteroidota</taxon>
        <taxon>Chitinophagia</taxon>
        <taxon>Chitinophagales</taxon>
        <taxon>Chitinophagaceae</taxon>
        <taxon>Arachidicoccus</taxon>
    </lineage>
</organism>
<name>A0A386HQC2_9BACT</name>
<keyword evidence="3" id="KW-0732">Signal</keyword>
<dbReference type="Pfam" id="PF01547">
    <property type="entry name" value="SBP_bac_1"/>
    <property type="match status" value="1"/>
</dbReference>
<keyword evidence="2" id="KW-0813">Transport</keyword>
<dbReference type="AlphaFoldDB" id="A0A386HQC2"/>
<evidence type="ECO:0000256" key="2">
    <source>
        <dbReference type="ARBA" id="ARBA00022448"/>
    </source>
</evidence>
<dbReference type="OrthoDB" id="9811622at2"/>
<dbReference type="GO" id="GO:0015768">
    <property type="term" value="P:maltose transport"/>
    <property type="evidence" value="ECO:0007669"/>
    <property type="project" value="TreeGrafter"/>
</dbReference>
<reference evidence="4 5" key="1">
    <citation type="submission" date="2018-09" db="EMBL/GenBank/DDBJ databases">
        <title>Arachidicoccus sp. nov., a bacterium isolated from soil.</title>
        <authorList>
            <person name="Weon H.-Y."/>
            <person name="Kwon S.-W."/>
            <person name="Lee S.A."/>
        </authorList>
    </citation>
    <scope>NUCLEOTIDE SEQUENCE [LARGE SCALE GENOMIC DNA]</scope>
    <source>
        <strain evidence="4 5">KIS59-12</strain>
    </source>
</reference>
<dbReference type="EMBL" id="CP032489">
    <property type="protein sequence ID" value="AYD47641.1"/>
    <property type="molecule type" value="Genomic_DNA"/>
</dbReference>
<dbReference type="GO" id="GO:0055052">
    <property type="term" value="C:ATP-binding cassette (ABC) transporter complex, substrate-binding subunit-containing"/>
    <property type="evidence" value="ECO:0007669"/>
    <property type="project" value="TreeGrafter"/>
</dbReference>
<dbReference type="PANTHER" id="PTHR30061">
    <property type="entry name" value="MALTOSE-BINDING PERIPLASMIC PROTEIN"/>
    <property type="match status" value="1"/>
</dbReference>
<proteinExistence type="inferred from homology"/>
<dbReference type="PANTHER" id="PTHR30061:SF50">
    <property type="entry name" value="MALTOSE_MALTODEXTRIN-BINDING PERIPLASMIC PROTEIN"/>
    <property type="match status" value="1"/>
</dbReference>
<dbReference type="GO" id="GO:0042956">
    <property type="term" value="P:maltodextrin transmembrane transport"/>
    <property type="evidence" value="ECO:0007669"/>
    <property type="project" value="TreeGrafter"/>
</dbReference>
<evidence type="ECO:0000256" key="3">
    <source>
        <dbReference type="ARBA" id="ARBA00022729"/>
    </source>
</evidence>
<comment type="similarity">
    <text evidence="1">Belongs to the bacterial solute-binding protein 1 family.</text>
</comment>
<evidence type="ECO:0000313" key="4">
    <source>
        <dbReference type="EMBL" id="AYD47641.1"/>
    </source>
</evidence>
<gene>
    <name evidence="4" type="ORF">D6B99_08495</name>
</gene>
<dbReference type="KEGG" id="ark:D6B99_08495"/>